<evidence type="ECO:0000313" key="5">
    <source>
        <dbReference type="EMBL" id="KAJ6228200.1"/>
    </source>
</evidence>
<dbReference type="Pfam" id="PF00076">
    <property type="entry name" value="RRM_1"/>
    <property type="match status" value="1"/>
</dbReference>
<dbReference type="Proteomes" id="UP001150062">
    <property type="component" value="Unassembled WGS sequence"/>
</dbReference>
<gene>
    <name evidence="4" type="ORF">M0812_28689</name>
    <name evidence="5" type="ORF">M0813_09027</name>
</gene>
<reference evidence="5" key="1">
    <citation type="submission" date="2022-08" db="EMBL/GenBank/DDBJ databases">
        <title>Novel sulfate-reducing endosymbionts in the free-living metamonad Anaeramoeba.</title>
        <authorList>
            <person name="Jerlstrom-Hultqvist J."/>
            <person name="Cepicka I."/>
            <person name="Gallot-Lavallee L."/>
            <person name="Salas-Leiva D."/>
            <person name="Curtis B.A."/>
            <person name="Zahonova K."/>
            <person name="Pipaliya S."/>
            <person name="Dacks J."/>
            <person name="Roger A.J."/>
        </authorList>
    </citation>
    <scope>NUCLEOTIDE SEQUENCE</scope>
    <source>
        <strain evidence="5">Schooner1</strain>
    </source>
</reference>
<dbReference type="EMBL" id="JANTQA010000070">
    <property type="protein sequence ID" value="KAJ3426237.1"/>
    <property type="molecule type" value="Genomic_DNA"/>
</dbReference>
<keyword evidence="1 2" id="KW-0694">RNA-binding</keyword>
<accession>A0AAV7Y8W2</accession>
<dbReference type="InterPro" id="IPR035979">
    <property type="entry name" value="RBD_domain_sf"/>
</dbReference>
<dbReference type="Gene3D" id="3.30.70.330">
    <property type="match status" value="1"/>
</dbReference>
<dbReference type="Proteomes" id="UP001146793">
    <property type="component" value="Unassembled WGS sequence"/>
</dbReference>
<evidence type="ECO:0000256" key="1">
    <source>
        <dbReference type="ARBA" id="ARBA00022884"/>
    </source>
</evidence>
<dbReference type="PROSITE" id="PS50102">
    <property type="entry name" value="RRM"/>
    <property type="match status" value="1"/>
</dbReference>
<sequence length="139" mass="16085">MTNKESTVFVGGLNPQDDEGFLNEVFSQYGTVTSSRVIKDQVNKLSKKFGFVTFETVEVAQKVQAMEHIPYKGRNMNVGEAVRKPPSEISYMLLAVYLLQKIPEVQTSGLNRTQQRKLDNYYQELHKTYQEYVKQRLKK</sequence>
<dbReference type="GO" id="GO:0003723">
    <property type="term" value="F:RNA binding"/>
    <property type="evidence" value="ECO:0007669"/>
    <property type="project" value="UniProtKB-UniRule"/>
</dbReference>
<dbReference type="EMBL" id="JAOAOG010000329">
    <property type="protein sequence ID" value="KAJ6228200.1"/>
    <property type="molecule type" value="Genomic_DNA"/>
</dbReference>
<dbReference type="SUPFAM" id="SSF54928">
    <property type="entry name" value="RNA-binding domain, RBD"/>
    <property type="match status" value="1"/>
</dbReference>
<dbReference type="PANTHER" id="PTHR11176:SF57">
    <property type="entry name" value="PROTEIN BOULE"/>
    <property type="match status" value="1"/>
</dbReference>
<proteinExistence type="predicted"/>
<evidence type="ECO:0000256" key="2">
    <source>
        <dbReference type="PROSITE-ProRule" id="PRU00176"/>
    </source>
</evidence>
<name>A0AAV7Y8W2_9EUKA</name>
<keyword evidence="7" id="KW-1185">Reference proteome</keyword>
<dbReference type="InterPro" id="IPR012677">
    <property type="entry name" value="Nucleotide-bd_a/b_plait_sf"/>
</dbReference>
<organism evidence="4 6">
    <name type="scientific">Anaeramoeba flamelloides</name>
    <dbReference type="NCBI Taxonomy" id="1746091"/>
    <lineage>
        <taxon>Eukaryota</taxon>
        <taxon>Metamonada</taxon>
        <taxon>Anaeramoebidae</taxon>
        <taxon>Anaeramoeba</taxon>
    </lineage>
</organism>
<protein>
    <submittedName>
        <fullName evidence="4">Protein boule</fullName>
    </submittedName>
</protein>
<feature type="domain" description="RRM" evidence="3">
    <location>
        <begin position="6"/>
        <end position="83"/>
    </location>
</feature>
<reference evidence="4" key="2">
    <citation type="submission" date="2022-08" db="EMBL/GenBank/DDBJ databases">
        <title>Novel sulphate-reducing endosymbionts in the free-living metamonad Anaeramoeba.</title>
        <authorList>
            <person name="Jerlstrom-Hultqvist J."/>
            <person name="Cepicka I."/>
            <person name="Gallot-Lavallee L."/>
            <person name="Salas-Leiva D."/>
            <person name="Curtis B.A."/>
            <person name="Zahonova K."/>
            <person name="Pipaliya S."/>
            <person name="Dacks J."/>
            <person name="Roger A.J."/>
        </authorList>
    </citation>
    <scope>NUCLEOTIDE SEQUENCE</scope>
    <source>
        <strain evidence="4">Busselton2</strain>
    </source>
</reference>
<dbReference type="AlphaFoldDB" id="A0AAV7Y8W2"/>
<dbReference type="InterPro" id="IPR000504">
    <property type="entry name" value="RRM_dom"/>
</dbReference>
<comment type="caution">
    <text evidence="4">The sequence shown here is derived from an EMBL/GenBank/DDBJ whole genome shotgun (WGS) entry which is preliminary data.</text>
</comment>
<dbReference type="SMART" id="SM00360">
    <property type="entry name" value="RRM"/>
    <property type="match status" value="1"/>
</dbReference>
<evidence type="ECO:0000313" key="6">
    <source>
        <dbReference type="Proteomes" id="UP001146793"/>
    </source>
</evidence>
<evidence type="ECO:0000313" key="4">
    <source>
        <dbReference type="EMBL" id="KAJ3426237.1"/>
    </source>
</evidence>
<evidence type="ECO:0000259" key="3">
    <source>
        <dbReference type="PROSITE" id="PS50102"/>
    </source>
</evidence>
<evidence type="ECO:0000313" key="7">
    <source>
        <dbReference type="Proteomes" id="UP001150062"/>
    </source>
</evidence>
<dbReference type="PANTHER" id="PTHR11176">
    <property type="entry name" value="BOULE-RELATED"/>
    <property type="match status" value="1"/>
</dbReference>